<evidence type="ECO:0000313" key="2">
    <source>
        <dbReference type="Proteomes" id="UP001266305"/>
    </source>
</evidence>
<comment type="caution">
    <text evidence="1">The sequence shown here is derived from an EMBL/GenBank/DDBJ whole genome shotgun (WGS) entry which is preliminary data.</text>
</comment>
<evidence type="ECO:0000313" key="1">
    <source>
        <dbReference type="EMBL" id="KAK2103534.1"/>
    </source>
</evidence>
<keyword evidence="2" id="KW-1185">Reference proteome</keyword>
<reference evidence="1 2" key="1">
    <citation type="submission" date="2023-05" db="EMBL/GenBank/DDBJ databases">
        <title>B98-5 Cell Line De Novo Hybrid Assembly: An Optical Mapping Approach.</title>
        <authorList>
            <person name="Kananen K."/>
            <person name="Auerbach J.A."/>
            <person name="Kautto E."/>
            <person name="Blachly J.S."/>
        </authorList>
    </citation>
    <scope>NUCLEOTIDE SEQUENCE [LARGE SCALE GENOMIC DNA]</scope>
    <source>
        <strain evidence="1">B95-8</strain>
        <tissue evidence="1">Cell line</tissue>
    </source>
</reference>
<name>A0ABQ9V2C9_SAGOE</name>
<organism evidence="1 2">
    <name type="scientific">Saguinus oedipus</name>
    <name type="common">Cotton-top tamarin</name>
    <name type="synonym">Oedipomidas oedipus</name>
    <dbReference type="NCBI Taxonomy" id="9490"/>
    <lineage>
        <taxon>Eukaryota</taxon>
        <taxon>Metazoa</taxon>
        <taxon>Chordata</taxon>
        <taxon>Craniata</taxon>
        <taxon>Vertebrata</taxon>
        <taxon>Euteleostomi</taxon>
        <taxon>Mammalia</taxon>
        <taxon>Eutheria</taxon>
        <taxon>Euarchontoglires</taxon>
        <taxon>Primates</taxon>
        <taxon>Haplorrhini</taxon>
        <taxon>Platyrrhini</taxon>
        <taxon>Cebidae</taxon>
        <taxon>Callitrichinae</taxon>
        <taxon>Saguinus</taxon>
    </lineage>
</organism>
<dbReference type="Proteomes" id="UP001266305">
    <property type="component" value="Unassembled WGS sequence"/>
</dbReference>
<proteinExistence type="predicted"/>
<dbReference type="EMBL" id="JASSZA010000008">
    <property type="protein sequence ID" value="KAK2103534.1"/>
    <property type="molecule type" value="Genomic_DNA"/>
</dbReference>
<gene>
    <name evidence="1" type="ORF">P7K49_017390</name>
</gene>
<accession>A0ABQ9V2C9</accession>
<sequence>MSQNFGVVGLRHHFAIHYPAGGRLLDGLHGVAAVQGITKAEVLTIFQQAEPPA</sequence>
<protein>
    <submittedName>
        <fullName evidence="1">Uncharacterized protein</fullName>
    </submittedName>
</protein>